<protein>
    <submittedName>
        <fullName evidence="2">(wild Malaysian banana) hypothetical protein</fullName>
    </submittedName>
</protein>
<proteinExistence type="predicted"/>
<feature type="non-terminal residue" evidence="2">
    <location>
        <position position="113"/>
    </location>
</feature>
<feature type="region of interest" description="Disordered" evidence="1">
    <location>
        <begin position="50"/>
        <end position="71"/>
    </location>
</feature>
<reference evidence="2" key="1">
    <citation type="submission" date="2021-03" db="EMBL/GenBank/DDBJ databases">
        <authorList>
            <consortium name="Genoscope - CEA"/>
            <person name="William W."/>
        </authorList>
    </citation>
    <scope>NUCLEOTIDE SEQUENCE</scope>
    <source>
        <strain evidence="2">Doubled-haploid Pahang</strain>
    </source>
</reference>
<evidence type="ECO:0000256" key="1">
    <source>
        <dbReference type="SAM" id="MobiDB-lite"/>
    </source>
</evidence>
<organism evidence="2">
    <name type="scientific">Musa acuminata subsp. malaccensis</name>
    <name type="common">Wild banana</name>
    <name type="synonym">Musa malaccensis</name>
    <dbReference type="NCBI Taxonomy" id="214687"/>
    <lineage>
        <taxon>Eukaryota</taxon>
        <taxon>Viridiplantae</taxon>
        <taxon>Streptophyta</taxon>
        <taxon>Embryophyta</taxon>
        <taxon>Tracheophyta</taxon>
        <taxon>Spermatophyta</taxon>
        <taxon>Magnoliopsida</taxon>
        <taxon>Liliopsida</taxon>
        <taxon>Zingiberales</taxon>
        <taxon>Musaceae</taxon>
        <taxon>Musa</taxon>
    </lineage>
</organism>
<name>A0A8D7ARV1_MUSAM</name>
<gene>
    <name evidence="2" type="ORF">GSMUA_314940.1</name>
</gene>
<feature type="compositionally biased region" description="Acidic residues" evidence="1">
    <location>
        <begin position="52"/>
        <end position="65"/>
    </location>
</feature>
<evidence type="ECO:0000313" key="2">
    <source>
        <dbReference type="EMBL" id="CAG1853268.1"/>
    </source>
</evidence>
<dbReference type="AlphaFoldDB" id="A0A8D7ARV1"/>
<dbReference type="EMBL" id="HG996476">
    <property type="protein sequence ID" value="CAG1853268.1"/>
    <property type="molecule type" value="Genomic_DNA"/>
</dbReference>
<accession>A0A8D7ARV1</accession>
<sequence>MKSEAWSSCTAVIATTKELKDIIKWNREQRNMKQQQWTLIAGSVSNVHMDMNGEEEDSNQSEVDDGVDHDGDAAGLQVAELDQAALAGGLEHEARREKNEQYHCHEHWPPVCH</sequence>